<evidence type="ECO:0000256" key="5">
    <source>
        <dbReference type="SAM" id="MobiDB-lite"/>
    </source>
</evidence>
<sequence>MKVEGRRFRESGRAGSPDRHVDSGRIGGAREGGPGRVYRPFDANFVLPERLNATAPPEARGLSRDDVRLLVADGGLTHTRFHRLPEHLAPGDVLVVNNSAMVTAAVEGEVAGAPVVVHFSTWLDDGTWVIELRTKDRLPLADRSFEPGDAVDLPGDARMTLRAPWLPGGRRLWIAEVSTDVRALLWQYGNPITYAYVPERWLPTYYSTVFGRERGSAEMPSAARPFTHELVLDLVASGVWLAPITLHTGVSSPEAGEPPSPERFDVPAATAHLVNDARAAGGRIVAVGTTVTRALESATAPDGFVHAASGWTDLVLGPARPARVVDGLITGWHAPGASHLDLLVAVAGEDTVRRAYAEALDAGYLWHEFGDSALLFAPDRTLRSR</sequence>
<dbReference type="PANTHER" id="PTHR30307">
    <property type="entry name" value="S-ADENOSYLMETHIONINE:TRNA RIBOSYLTRANSFERASE-ISOMERASE"/>
    <property type="match status" value="1"/>
</dbReference>
<evidence type="ECO:0000256" key="4">
    <source>
        <dbReference type="ARBA" id="ARBA00022785"/>
    </source>
</evidence>
<dbReference type="AlphaFoldDB" id="A0A366E3D9"/>
<dbReference type="Proteomes" id="UP000252586">
    <property type="component" value="Unassembled WGS sequence"/>
</dbReference>
<feature type="compositionally biased region" description="Gly residues" evidence="5">
    <location>
        <begin position="25"/>
        <end position="35"/>
    </location>
</feature>
<name>A0A366E3D9_9NOCA</name>
<keyword evidence="2 6" id="KW-0808">Transferase</keyword>
<dbReference type="GO" id="GO:0051075">
    <property type="term" value="F:S-adenosylmethionine:tRNA ribosyltransferase-isomerase activity"/>
    <property type="evidence" value="ECO:0007669"/>
    <property type="project" value="TreeGrafter"/>
</dbReference>
<accession>A0A366E3D9</accession>
<dbReference type="STRING" id="1210090.GCA_001613185_03767"/>
<keyword evidence="7" id="KW-1185">Reference proteome</keyword>
<protein>
    <submittedName>
        <fullName evidence="6">S-adenosylmethionine:tRNA ribosyltransferase-isomerase</fullName>
    </submittedName>
</protein>
<reference evidence="6 7" key="1">
    <citation type="submission" date="2018-06" db="EMBL/GenBank/DDBJ databases">
        <title>Genomic Encyclopedia of Type Strains, Phase IV (KMG-IV): sequencing the most valuable type-strain genomes for metagenomic binning, comparative biology and taxonomic classification.</title>
        <authorList>
            <person name="Goeker M."/>
        </authorList>
    </citation>
    <scope>NUCLEOTIDE SEQUENCE [LARGE SCALE GENOMIC DNA]</scope>
    <source>
        <strain evidence="6 7">DSM 44599</strain>
    </source>
</reference>
<keyword evidence="3" id="KW-0949">S-adenosyl-L-methionine</keyword>
<comment type="caution">
    <text evidence="6">The sequence shown here is derived from an EMBL/GenBank/DDBJ whole genome shotgun (WGS) entry which is preliminary data.</text>
</comment>
<evidence type="ECO:0000313" key="7">
    <source>
        <dbReference type="Proteomes" id="UP000252586"/>
    </source>
</evidence>
<evidence type="ECO:0000256" key="1">
    <source>
        <dbReference type="ARBA" id="ARBA00022490"/>
    </source>
</evidence>
<dbReference type="OrthoDB" id="9783887at2"/>
<evidence type="ECO:0000313" key="6">
    <source>
        <dbReference type="EMBL" id="RBO96891.1"/>
    </source>
</evidence>
<dbReference type="InterPro" id="IPR003699">
    <property type="entry name" value="QueA"/>
</dbReference>
<dbReference type="Gene3D" id="2.40.10.240">
    <property type="entry name" value="QueA-like"/>
    <property type="match status" value="1"/>
</dbReference>
<keyword evidence="4" id="KW-0671">Queuosine biosynthesis</keyword>
<feature type="compositionally biased region" description="Basic and acidic residues" evidence="5">
    <location>
        <begin position="1"/>
        <end position="23"/>
    </location>
</feature>
<dbReference type="GO" id="GO:0008616">
    <property type="term" value="P:tRNA queuosine(34) biosynthetic process"/>
    <property type="evidence" value="ECO:0007669"/>
    <property type="project" value="UniProtKB-KW"/>
</dbReference>
<dbReference type="InterPro" id="IPR042119">
    <property type="entry name" value="QueA_dom2"/>
</dbReference>
<dbReference type="PANTHER" id="PTHR30307:SF0">
    <property type="entry name" value="S-ADENOSYLMETHIONINE:TRNA RIBOSYLTRANSFERASE-ISOMERASE"/>
    <property type="match status" value="1"/>
</dbReference>
<keyword evidence="6" id="KW-0413">Isomerase</keyword>
<dbReference type="Gene3D" id="3.40.1780.10">
    <property type="entry name" value="QueA-like"/>
    <property type="match status" value="1"/>
</dbReference>
<keyword evidence="1" id="KW-0963">Cytoplasm</keyword>
<dbReference type="Pfam" id="PF02547">
    <property type="entry name" value="Queuosine_synth"/>
    <property type="match status" value="1"/>
</dbReference>
<feature type="region of interest" description="Disordered" evidence="5">
    <location>
        <begin position="1"/>
        <end position="35"/>
    </location>
</feature>
<evidence type="ECO:0000256" key="2">
    <source>
        <dbReference type="ARBA" id="ARBA00022679"/>
    </source>
</evidence>
<dbReference type="InterPro" id="IPR036100">
    <property type="entry name" value="QueA_sf"/>
</dbReference>
<proteinExistence type="predicted"/>
<evidence type="ECO:0000256" key="3">
    <source>
        <dbReference type="ARBA" id="ARBA00022691"/>
    </source>
</evidence>
<gene>
    <name evidence="6" type="ORF">DFR74_101910</name>
</gene>
<dbReference type="EMBL" id="QNRE01000001">
    <property type="protein sequence ID" value="RBO96891.1"/>
    <property type="molecule type" value="Genomic_DNA"/>
</dbReference>
<organism evidence="6 7">
    <name type="scientific">Nocardia puris</name>
    <dbReference type="NCBI Taxonomy" id="208602"/>
    <lineage>
        <taxon>Bacteria</taxon>
        <taxon>Bacillati</taxon>
        <taxon>Actinomycetota</taxon>
        <taxon>Actinomycetes</taxon>
        <taxon>Mycobacteriales</taxon>
        <taxon>Nocardiaceae</taxon>
        <taxon>Nocardia</taxon>
    </lineage>
</organism>
<dbReference type="InterPro" id="IPR042118">
    <property type="entry name" value="QueA_dom1"/>
</dbReference>
<dbReference type="SUPFAM" id="SSF111337">
    <property type="entry name" value="QueA-like"/>
    <property type="match status" value="1"/>
</dbReference>